<dbReference type="AlphaFoldDB" id="A0A2S2C1X0"/>
<feature type="domain" description="Carbohydrate kinase PfkB" evidence="6">
    <location>
        <begin position="3"/>
        <end position="293"/>
    </location>
</feature>
<keyword evidence="8" id="KW-1185">Reference proteome</keyword>
<dbReference type="CDD" id="cd01167">
    <property type="entry name" value="bac_FRK"/>
    <property type="match status" value="1"/>
</dbReference>
<dbReference type="InterPro" id="IPR002173">
    <property type="entry name" value="Carboh/pur_kinase_PfkB_CS"/>
</dbReference>
<protein>
    <submittedName>
        <fullName evidence="7">Carbohydrate kinase</fullName>
    </submittedName>
</protein>
<dbReference type="RefSeq" id="WP_109334228.1">
    <property type="nucleotide sequence ID" value="NZ_CP021354.1"/>
</dbReference>
<dbReference type="Proteomes" id="UP000245711">
    <property type="component" value="Chromosome"/>
</dbReference>
<dbReference type="PANTHER" id="PTHR43085">
    <property type="entry name" value="HEXOKINASE FAMILY MEMBER"/>
    <property type="match status" value="1"/>
</dbReference>
<dbReference type="InterPro" id="IPR029056">
    <property type="entry name" value="Ribokinase-like"/>
</dbReference>
<name>A0A2S2C1X0_9NOCA</name>
<organism evidence="7 8">
    <name type="scientific">Rhodococcus oxybenzonivorans</name>
    <dbReference type="NCBI Taxonomy" id="1990687"/>
    <lineage>
        <taxon>Bacteria</taxon>
        <taxon>Bacillati</taxon>
        <taxon>Actinomycetota</taxon>
        <taxon>Actinomycetes</taxon>
        <taxon>Mycobacteriales</taxon>
        <taxon>Nocardiaceae</taxon>
        <taxon>Rhodococcus</taxon>
    </lineage>
</organism>
<dbReference type="Gene3D" id="3.40.1190.20">
    <property type="match status" value="1"/>
</dbReference>
<reference evidence="7 8" key="1">
    <citation type="submission" date="2017-05" db="EMBL/GenBank/DDBJ databases">
        <title>Isolation of Rhodococcus sp. S2-17 biodegrading of BP-3.</title>
        <authorList>
            <person name="Lee Y."/>
            <person name="Kim K.H."/>
            <person name="Chun B.H."/>
            <person name="Jung H.S."/>
            <person name="Jeon C.O."/>
        </authorList>
    </citation>
    <scope>NUCLEOTIDE SEQUENCE [LARGE SCALE GENOMIC DNA]</scope>
    <source>
        <strain evidence="7 8">S2-17</strain>
    </source>
</reference>
<keyword evidence="2" id="KW-0808">Transferase</keyword>
<evidence type="ECO:0000256" key="2">
    <source>
        <dbReference type="ARBA" id="ARBA00022679"/>
    </source>
</evidence>
<dbReference type="EMBL" id="CP021354">
    <property type="protein sequence ID" value="AWK74887.1"/>
    <property type="molecule type" value="Genomic_DNA"/>
</dbReference>
<sequence length="307" mass="31965">MSMVVGEALIDIVTAADGTTTEYAGGSPLNVAVGLARLGRPVEFVTRIGEDARGGMILDHLAASGVRVASGSMSAESTATARATLDPTGAATYEFDLEWALPAPAWASTPELVHTGSIAAVTEPGCAVVADILYRLRSSATISFDPNVRTALITDEVRARERIEHLVSMSDIVKASDEDLAWFDPTRDPVDIARDWLALGPAVVAVTKGSEGAFAVCAAGVVEMAAREVQVIDTVGAGDAFMAGLLDGFWSQGLLGAKHRGALRALDPARLRTVLANAVLMSALTVAKAGADLPDRETLDREAGILQ</sequence>
<dbReference type="InterPro" id="IPR050306">
    <property type="entry name" value="PfkB_Carbo_kinase"/>
</dbReference>
<evidence type="ECO:0000313" key="8">
    <source>
        <dbReference type="Proteomes" id="UP000245711"/>
    </source>
</evidence>
<keyword evidence="3" id="KW-0547">Nucleotide-binding</keyword>
<comment type="similarity">
    <text evidence="1">Belongs to the carbohydrate kinase PfkB family.</text>
</comment>
<evidence type="ECO:0000256" key="5">
    <source>
        <dbReference type="ARBA" id="ARBA00022840"/>
    </source>
</evidence>
<dbReference type="Pfam" id="PF00294">
    <property type="entry name" value="PfkB"/>
    <property type="match status" value="1"/>
</dbReference>
<dbReference type="InterPro" id="IPR011611">
    <property type="entry name" value="PfkB_dom"/>
</dbReference>
<dbReference type="KEGG" id="roz:CBI38_28305"/>
<dbReference type="PROSITE" id="PS00583">
    <property type="entry name" value="PFKB_KINASES_1"/>
    <property type="match status" value="1"/>
</dbReference>
<proteinExistence type="inferred from homology"/>
<accession>A0A2S2C1X0</accession>
<evidence type="ECO:0000256" key="3">
    <source>
        <dbReference type="ARBA" id="ARBA00022741"/>
    </source>
</evidence>
<dbReference type="SUPFAM" id="SSF53613">
    <property type="entry name" value="Ribokinase-like"/>
    <property type="match status" value="1"/>
</dbReference>
<dbReference type="OrthoDB" id="9795789at2"/>
<evidence type="ECO:0000313" key="7">
    <source>
        <dbReference type="EMBL" id="AWK74887.1"/>
    </source>
</evidence>
<keyword evidence="5" id="KW-0067">ATP-binding</keyword>
<dbReference type="GO" id="GO:0016301">
    <property type="term" value="F:kinase activity"/>
    <property type="evidence" value="ECO:0007669"/>
    <property type="project" value="UniProtKB-KW"/>
</dbReference>
<dbReference type="PANTHER" id="PTHR43085:SF1">
    <property type="entry name" value="PSEUDOURIDINE KINASE-RELATED"/>
    <property type="match status" value="1"/>
</dbReference>
<evidence type="ECO:0000259" key="6">
    <source>
        <dbReference type="Pfam" id="PF00294"/>
    </source>
</evidence>
<keyword evidence="4 7" id="KW-0418">Kinase</keyword>
<dbReference type="GO" id="GO:0005524">
    <property type="term" value="F:ATP binding"/>
    <property type="evidence" value="ECO:0007669"/>
    <property type="project" value="UniProtKB-KW"/>
</dbReference>
<evidence type="ECO:0000256" key="1">
    <source>
        <dbReference type="ARBA" id="ARBA00010688"/>
    </source>
</evidence>
<dbReference type="PROSITE" id="PS00584">
    <property type="entry name" value="PFKB_KINASES_2"/>
    <property type="match status" value="1"/>
</dbReference>
<gene>
    <name evidence="7" type="ORF">CBI38_28305</name>
</gene>
<evidence type="ECO:0000256" key="4">
    <source>
        <dbReference type="ARBA" id="ARBA00022777"/>
    </source>
</evidence>